<reference evidence="2" key="3">
    <citation type="submission" date="2025-09" db="UniProtKB">
        <authorList>
            <consortium name="Ensembl"/>
        </authorList>
    </citation>
    <scope>IDENTIFICATION</scope>
</reference>
<organism evidence="2 3">
    <name type="scientific">Nomascus leucogenys</name>
    <name type="common">Northern white-cheeked gibbon</name>
    <name type="synonym">Hylobates leucogenys</name>
    <dbReference type="NCBI Taxonomy" id="61853"/>
    <lineage>
        <taxon>Eukaryota</taxon>
        <taxon>Metazoa</taxon>
        <taxon>Chordata</taxon>
        <taxon>Craniata</taxon>
        <taxon>Vertebrata</taxon>
        <taxon>Euteleostomi</taxon>
        <taxon>Mammalia</taxon>
        <taxon>Eutheria</taxon>
        <taxon>Euarchontoglires</taxon>
        <taxon>Primates</taxon>
        <taxon>Haplorrhini</taxon>
        <taxon>Catarrhini</taxon>
        <taxon>Hylobatidae</taxon>
        <taxon>Nomascus</taxon>
    </lineage>
</organism>
<dbReference type="Proteomes" id="UP000001073">
    <property type="component" value="Chromosome 1a"/>
</dbReference>
<reference evidence="2 3" key="1">
    <citation type="submission" date="2012-10" db="EMBL/GenBank/DDBJ databases">
        <authorList>
            <consortium name="Gibbon Genome Sequencing Consortium"/>
        </authorList>
    </citation>
    <scope>NUCLEOTIDE SEQUENCE [LARGE SCALE GENOMIC DNA]</scope>
</reference>
<proteinExistence type="predicted"/>
<dbReference type="Ensembl" id="ENSNLET00000044245.1">
    <property type="protein sequence ID" value="ENSNLEP00000033787.1"/>
    <property type="gene ID" value="ENSNLEG00000031226.1"/>
</dbReference>
<keyword evidence="3" id="KW-1185">Reference proteome</keyword>
<sequence length="85" mass="9355">MTEGMDLQCASSKPSATPLTPRRFEYNRESTGFGMKGLVFEANIQGISHVISLSPSFIICKMDTVSILIHHIISKNLNNSPKVSM</sequence>
<name>A0A2I3GRA3_NOMLE</name>
<evidence type="ECO:0000313" key="2">
    <source>
        <dbReference type="Ensembl" id="ENSNLEP00000033787.1"/>
    </source>
</evidence>
<evidence type="ECO:0000256" key="1">
    <source>
        <dbReference type="SAM" id="MobiDB-lite"/>
    </source>
</evidence>
<protein>
    <submittedName>
        <fullName evidence="2">Uncharacterized protein</fullName>
    </submittedName>
</protein>
<dbReference type="AlphaFoldDB" id="A0A2I3GRA3"/>
<feature type="region of interest" description="Disordered" evidence="1">
    <location>
        <begin position="1"/>
        <end position="20"/>
    </location>
</feature>
<accession>A0A2I3GRA3</accession>
<reference evidence="2" key="2">
    <citation type="submission" date="2025-08" db="UniProtKB">
        <authorList>
            <consortium name="Ensembl"/>
        </authorList>
    </citation>
    <scope>IDENTIFICATION</scope>
</reference>
<dbReference type="EMBL" id="ADFV01191362">
    <property type="status" value="NOT_ANNOTATED_CDS"/>
    <property type="molecule type" value="Genomic_DNA"/>
</dbReference>
<feature type="compositionally biased region" description="Polar residues" evidence="1">
    <location>
        <begin position="9"/>
        <end position="18"/>
    </location>
</feature>
<evidence type="ECO:0000313" key="3">
    <source>
        <dbReference type="Proteomes" id="UP000001073"/>
    </source>
</evidence>
<dbReference type="InParanoid" id="A0A2I3GRA3"/>